<dbReference type="PANTHER" id="PTHR21060:SF15">
    <property type="entry name" value="ACETATE KINASE-RELATED"/>
    <property type="match status" value="1"/>
</dbReference>
<comment type="pathway">
    <text evidence="6">Metabolic intermediate biosynthesis; acetyl-CoA biosynthesis; acetyl-CoA from acetate: step 1/2.</text>
</comment>
<sequence>MRVLVVNAGSSSLKLGVVDGDGAVLASESLAARGGHWDPRELSRALEGVPEVDAVGHRVVHGGGEFVDPVRLDASVVERLRAWGSLAPLHQPKALEAIEAVGRALPGCAAVACFDTAFHADLPEVASAYAVPERWRREWGVRRYGFHGLSHAYVSRRAAELTGGERVVSAHLGSGASLAAVSGGRCVDTTMGFTPLEGVVMATRSGSVDPGLVLWLVRHGGLSVEEVQRGLERESGLLGLAGTEDMREVLEREDARARLALGVYVHRLCAGVASMAAALGGVDTLVFTGGVGEAAAPVRERVALGLGFLGVGVDGAVNAAVEGEAEVTGAGARVRTLVVPSREDVEIAAGVRRVLGGG</sequence>
<feature type="binding site" evidence="6">
    <location>
        <begin position="171"/>
        <end position="175"/>
    </location>
    <ligand>
        <name>ATP</name>
        <dbReference type="ChEBI" id="CHEBI:30616"/>
    </ligand>
</feature>
<dbReference type="RefSeq" id="WP_212639735.1">
    <property type="nucleotide sequence ID" value="NZ_CP074132.1"/>
</dbReference>
<evidence type="ECO:0000256" key="4">
    <source>
        <dbReference type="ARBA" id="ARBA00022777"/>
    </source>
</evidence>
<organism evidence="8 9">
    <name type="scientific">Nocardiopsis akebiae</name>
    <dbReference type="NCBI Taxonomy" id="2831968"/>
    <lineage>
        <taxon>Bacteria</taxon>
        <taxon>Bacillati</taxon>
        <taxon>Actinomycetota</taxon>
        <taxon>Actinomycetes</taxon>
        <taxon>Streptosporangiales</taxon>
        <taxon>Nocardiopsidaceae</taxon>
        <taxon>Nocardiopsis</taxon>
    </lineage>
</organism>
<keyword evidence="9" id="KW-1185">Reference proteome</keyword>
<dbReference type="Pfam" id="PF00871">
    <property type="entry name" value="Acetate_kinase"/>
    <property type="match status" value="1"/>
</dbReference>
<feature type="binding site" evidence="6">
    <location>
        <position position="58"/>
    </location>
    <ligand>
        <name>substrate</name>
    </ligand>
</feature>
<evidence type="ECO:0000256" key="5">
    <source>
        <dbReference type="ARBA" id="ARBA00022840"/>
    </source>
</evidence>
<comment type="catalytic activity">
    <reaction evidence="6">
        <text>acetate + ATP = acetyl phosphate + ADP</text>
        <dbReference type="Rhea" id="RHEA:11352"/>
        <dbReference type="ChEBI" id="CHEBI:22191"/>
        <dbReference type="ChEBI" id="CHEBI:30089"/>
        <dbReference type="ChEBI" id="CHEBI:30616"/>
        <dbReference type="ChEBI" id="CHEBI:456216"/>
        <dbReference type="EC" id="2.7.2.1"/>
    </reaction>
</comment>
<comment type="subcellular location">
    <subcellularLocation>
        <location evidence="6">Cytoplasm</location>
    </subcellularLocation>
</comment>
<keyword evidence="5 6" id="KW-0067">ATP-binding</keyword>
<feature type="binding site" evidence="6">
    <location>
        <position position="7"/>
    </location>
    <ligand>
        <name>Mg(2+)</name>
        <dbReference type="ChEBI" id="CHEBI:18420"/>
    </ligand>
</feature>
<evidence type="ECO:0000256" key="1">
    <source>
        <dbReference type="ARBA" id="ARBA00008748"/>
    </source>
</evidence>
<keyword evidence="2 6" id="KW-0808">Transferase</keyword>
<feature type="binding site" evidence="6">
    <location>
        <position position="14"/>
    </location>
    <ligand>
        <name>ATP</name>
        <dbReference type="ChEBI" id="CHEBI:30616"/>
    </ligand>
</feature>
<dbReference type="EMBL" id="CP074132">
    <property type="protein sequence ID" value="QUX26631.1"/>
    <property type="molecule type" value="Genomic_DNA"/>
</dbReference>
<comment type="function">
    <text evidence="6">Catalyzes the formation of acetyl phosphate from acetate and ATP. Can also catalyze the reverse reaction.</text>
</comment>
<proteinExistence type="inferred from homology"/>
<keyword evidence="6" id="KW-0460">Magnesium</keyword>
<keyword evidence="4 6" id="KW-0418">Kinase</keyword>
<dbReference type="SUPFAM" id="SSF53067">
    <property type="entry name" value="Actin-like ATPase domain"/>
    <property type="match status" value="2"/>
</dbReference>
<evidence type="ECO:0000256" key="7">
    <source>
        <dbReference type="RuleBase" id="RU003835"/>
    </source>
</evidence>
<dbReference type="EC" id="2.7.2.1" evidence="6"/>
<dbReference type="PROSITE" id="PS01076">
    <property type="entry name" value="ACETATE_KINASE_2"/>
    <property type="match status" value="1"/>
</dbReference>
<comment type="cofactor">
    <cofactor evidence="6">
        <name>Mg(2+)</name>
        <dbReference type="ChEBI" id="CHEBI:18420"/>
    </cofactor>
    <cofactor evidence="6">
        <name>Mn(2+)</name>
        <dbReference type="ChEBI" id="CHEBI:29035"/>
    </cofactor>
    <text evidence="6">Mg(2+). Can also accept Mn(2+).</text>
</comment>
<feature type="active site" description="Proton donor/acceptor" evidence="6">
    <location>
        <position position="115"/>
    </location>
</feature>
<dbReference type="NCBIfam" id="TIGR00016">
    <property type="entry name" value="ackA"/>
    <property type="match status" value="1"/>
</dbReference>
<name>A0ABX8C0K1_9ACTN</name>
<feature type="binding site" evidence="6">
    <location>
        <position position="343"/>
    </location>
    <ligand>
        <name>Mg(2+)</name>
        <dbReference type="ChEBI" id="CHEBI:18420"/>
    </ligand>
</feature>
<dbReference type="InterPro" id="IPR023865">
    <property type="entry name" value="Aliphatic_acid_kinase_CS"/>
</dbReference>
<feature type="site" description="Transition state stabilizer" evidence="6">
    <location>
        <position position="204"/>
    </location>
</feature>
<comment type="subunit">
    <text evidence="6">Homodimer.</text>
</comment>
<protein>
    <recommendedName>
        <fullName evidence="6">Acetate kinase</fullName>
        <ecNumber evidence="6">2.7.2.1</ecNumber>
    </recommendedName>
    <alternativeName>
        <fullName evidence="6">Acetokinase</fullName>
    </alternativeName>
</protein>
<dbReference type="InterPro" id="IPR000890">
    <property type="entry name" value="Aliphatic_acid_kin_short-chain"/>
</dbReference>
<evidence type="ECO:0000256" key="3">
    <source>
        <dbReference type="ARBA" id="ARBA00022741"/>
    </source>
</evidence>
<dbReference type="PROSITE" id="PS01075">
    <property type="entry name" value="ACETATE_KINASE_1"/>
    <property type="match status" value="1"/>
</dbReference>
<dbReference type="Gene3D" id="3.30.420.40">
    <property type="match status" value="2"/>
</dbReference>
<dbReference type="PANTHER" id="PTHR21060">
    <property type="entry name" value="ACETATE KINASE"/>
    <property type="match status" value="1"/>
</dbReference>
<dbReference type="InterPro" id="IPR043129">
    <property type="entry name" value="ATPase_NBD"/>
</dbReference>
<dbReference type="PIRSF" id="PIRSF000722">
    <property type="entry name" value="Acetate_prop_kin"/>
    <property type="match status" value="1"/>
</dbReference>
<keyword evidence="6" id="KW-0963">Cytoplasm</keyword>
<keyword evidence="3 6" id="KW-0547">Nucleotide-binding</keyword>
<keyword evidence="6" id="KW-0479">Metal-binding</keyword>
<accession>A0ABX8C0K1</accession>
<feature type="binding site" evidence="6">
    <location>
        <begin position="245"/>
        <end position="247"/>
    </location>
    <ligand>
        <name>ATP</name>
        <dbReference type="ChEBI" id="CHEBI:30616"/>
    </ligand>
</feature>
<comment type="caution">
    <text evidence="6">Lacks conserved residue(s) required for the propagation of feature annotation.</text>
</comment>
<reference evidence="9" key="1">
    <citation type="submission" date="2021-05" db="EMBL/GenBank/DDBJ databases">
        <title>Direct Submission.</title>
        <authorList>
            <person name="Li K."/>
            <person name="Gao J."/>
        </authorList>
    </citation>
    <scope>NUCLEOTIDE SEQUENCE [LARGE SCALE GENOMIC DNA]</scope>
    <source>
        <strain evidence="9">HDS12</strain>
    </source>
</reference>
<comment type="similarity">
    <text evidence="1 6 7">Belongs to the acetokinase family.</text>
</comment>
<dbReference type="PRINTS" id="PR00471">
    <property type="entry name" value="ACETATEKNASE"/>
</dbReference>
<gene>
    <name evidence="6" type="primary">ackA</name>
    <name evidence="8" type="ORF">KGD83_14565</name>
</gene>
<evidence type="ECO:0000256" key="6">
    <source>
        <dbReference type="HAMAP-Rule" id="MF_00020"/>
    </source>
</evidence>
<feature type="site" description="Transition state stabilizer" evidence="6">
    <location>
        <position position="147"/>
    </location>
</feature>
<evidence type="ECO:0000313" key="9">
    <source>
        <dbReference type="Proteomes" id="UP000678016"/>
    </source>
</evidence>
<dbReference type="Proteomes" id="UP000678016">
    <property type="component" value="Chromosome"/>
</dbReference>
<dbReference type="InterPro" id="IPR004372">
    <property type="entry name" value="Ac/propionate_kinase"/>
</dbReference>
<dbReference type="HAMAP" id="MF_00020">
    <property type="entry name" value="Acetate_kinase"/>
    <property type="match status" value="1"/>
</dbReference>
<dbReference type="GO" id="GO:0008776">
    <property type="term" value="F:acetate kinase activity"/>
    <property type="evidence" value="ECO:0007669"/>
    <property type="project" value="UniProtKB-EC"/>
</dbReference>
<evidence type="ECO:0000313" key="8">
    <source>
        <dbReference type="EMBL" id="QUX26631.1"/>
    </source>
</evidence>
<evidence type="ECO:0000256" key="2">
    <source>
        <dbReference type="ARBA" id="ARBA00022679"/>
    </source>
</evidence>